<dbReference type="RefSeq" id="WP_359783095.1">
    <property type="nucleotide sequence ID" value="NZ_JBEYRR010000013.1"/>
</dbReference>
<evidence type="ECO:0000256" key="1">
    <source>
        <dbReference type="SAM" id="MobiDB-lite"/>
    </source>
</evidence>
<comment type="caution">
    <text evidence="2">The sequence shown here is derived from an EMBL/GenBank/DDBJ whole genome shotgun (WGS) entry which is preliminary data.</text>
</comment>
<keyword evidence="3" id="KW-1185">Reference proteome</keyword>
<reference evidence="2 3" key="1">
    <citation type="submission" date="2024-06" db="EMBL/GenBank/DDBJ databases">
        <title>The Natural Products Discovery Center: Release of the First 8490 Sequenced Strains for Exploring Actinobacteria Biosynthetic Diversity.</title>
        <authorList>
            <person name="Kalkreuter E."/>
            <person name="Kautsar S.A."/>
            <person name="Yang D."/>
            <person name="Bader C.D."/>
            <person name="Teijaro C.N."/>
            <person name="Fluegel L."/>
            <person name="Davis C.M."/>
            <person name="Simpson J.R."/>
            <person name="Lauterbach L."/>
            <person name="Steele A.D."/>
            <person name="Gui C."/>
            <person name="Meng S."/>
            <person name="Li G."/>
            <person name="Viehrig K."/>
            <person name="Ye F."/>
            <person name="Su P."/>
            <person name="Kiefer A.F."/>
            <person name="Nichols A."/>
            <person name="Cepeda A.J."/>
            <person name="Yan W."/>
            <person name="Fan B."/>
            <person name="Jiang Y."/>
            <person name="Adhikari A."/>
            <person name="Zheng C.-J."/>
            <person name="Schuster L."/>
            <person name="Cowan T.M."/>
            <person name="Smanski M.J."/>
            <person name="Chevrette M.G."/>
            <person name="De Carvalho L.P.S."/>
            <person name="Shen B."/>
        </authorList>
    </citation>
    <scope>NUCLEOTIDE SEQUENCE [LARGE SCALE GENOMIC DNA]</scope>
    <source>
        <strain evidence="2 3">NPDC047833</strain>
    </source>
</reference>
<dbReference type="EMBL" id="JBEYRS010000018">
    <property type="protein sequence ID" value="MEW2366638.1"/>
    <property type="molecule type" value="Genomic_DNA"/>
</dbReference>
<name>A0ABV3M4L0_9ACTN</name>
<feature type="compositionally biased region" description="Gly residues" evidence="1">
    <location>
        <begin position="260"/>
        <end position="269"/>
    </location>
</feature>
<organism evidence="2 3">
    <name type="scientific">Streptomyces huasconensis</name>
    <dbReference type="NCBI Taxonomy" id="1854574"/>
    <lineage>
        <taxon>Bacteria</taxon>
        <taxon>Bacillati</taxon>
        <taxon>Actinomycetota</taxon>
        <taxon>Actinomycetes</taxon>
        <taxon>Kitasatosporales</taxon>
        <taxon>Streptomycetaceae</taxon>
        <taxon>Streptomyces</taxon>
    </lineage>
</organism>
<gene>
    <name evidence="2" type="ORF">AB0887_32400</name>
</gene>
<sequence length="269" mass="28880">MHVQAVAFYAESGQLDLRRNSPAYATQLRLISSWIVAAANDAIGTQTVRTVRVLAVGATAPAPREVVTAPTAAGAPEAPVETRDVASPGFYRALTAHQAVPRVPHVSSGVTEAIERRRAMRELSRRAFLEPDVAPDDAPASMGDARLQRRRQAAATETAALCRARQSAGHGCQGRRPASRSRLSYGPRPQPTDRSVPPVTGGRRGVALRVHVWYTVRRVAHRKGSRAVRDRAGRPLPADRASRCGRVRAGLESLRSEGRPAGGGQGPHR</sequence>
<protein>
    <submittedName>
        <fullName evidence="2">Uncharacterized protein</fullName>
    </submittedName>
</protein>
<feature type="region of interest" description="Disordered" evidence="1">
    <location>
        <begin position="164"/>
        <end position="203"/>
    </location>
</feature>
<evidence type="ECO:0000313" key="2">
    <source>
        <dbReference type="EMBL" id="MEW2366638.1"/>
    </source>
</evidence>
<evidence type="ECO:0000313" key="3">
    <source>
        <dbReference type="Proteomes" id="UP001553843"/>
    </source>
</evidence>
<accession>A0ABV3M4L0</accession>
<dbReference type="Proteomes" id="UP001553843">
    <property type="component" value="Unassembled WGS sequence"/>
</dbReference>
<proteinExistence type="predicted"/>
<feature type="region of interest" description="Disordered" evidence="1">
    <location>
        <begin position="224"/>
        <end position="269"/>
    </location>
</feature>